<proteinExistence type="predicted"/>
<organism evidence="1 2">
    <name type="scientific">Trichonephila clavata</name>
    <name type="common">Joro spider</name>
    <name type="synonym">Nephila clavata</name>
    <dbReference type="NCBI Taxonomy" id="2740835"/>
    <lineage>
        <taxon>Eukaryota</taxon>
        <taxon>Metazoa</taxon>
        <taxon>Ecdysozoa</taxon>
        <taxon>Arthropoda</taxon>
        <taxon>Chelicerata</taxon>
        <taxon>Arachnida</taxon>
        <taxon>Araneae</taxon>
        <taxon>Araneomorphae</taxon>
        <taxon>Entelegynae</taxon>
        <taxon>Araneoidea</taxon>
        <taxon>Nephilidae</taxon>
        <taxon>Trichonephila</taxon>
    </lineage>
</organism>
<accession>A0A8X6J1T5</accession>
<dbReference type="EMBL" id="BMAO01025972">
    <property type="protein sequence ID" value="GFR06233.1"/>
    <property type="molecule type" value="Genomic_DNA"/>
</dbReference>
<name>A0A8X6J1T5_TRICU</name>
<evidence type="ECO:0000313" key="1">
    <source>
        <dbReference type="EMBL" id="GFR06233.1"/>
    </source>
</evidence>
<dbReference type="Proteomes" id="UP000887116">
    <property type="component" value="Unassembled WGS sequence"/>
</dbReference>
<dbReference type="AlphaFoldDB" id="A0A8X6J1T5"/>
<evidence type="ECO:0008006" key="3">
    <source>
        <dbReference type="Google" id="ProtNLM"/>
    </source>
</evidence>
<protein>
    <recommendedName>
        <fullName evidence="3">PiggyBac transposable element-derived protein domain-containing protein</fullName>
    </recommendedName>
</protein>
<evidence type="ECO:0000313" key="2">
    <source>
        <dbReference type="Proteomes" id="UP000887116"/>
    </source>
</evidence>
<keyword evidence="2" id="KW-1185">Reference proteome</keyword>
<gene>
    <name evidence="1" type="ORF">TNCT_150641</name>
</gene>
<dbReference type="OrthoDB" id="6512594at2759"/>
<sequence>MKSKVRTAFSLIIDHHAMNYIRIYTIEEVKRVPGTDLSLSQEKLDMTDQVASTTKSKTCRWPLQVFFSILDLAGINAWILCKQTTRENI</sequence>
<comment type="caution">
    <text evidence="1">The sequence shown here is derived from an EMBL/GenBank/DDBJ whole genome shotgun (WGS) entry which is preliminary data.</text>
</comment>
<reference evidence="1" key="1">
    <citation type="submission" date="2020-07" db="EMBL/GenBank/DDBJ databases">
        <title>Multicomponent nature underlies the extraordinary mechanical properties of spider dragline silk.</title>
        <authorList>
            <person name="Kono N."/>
            <person name="Nakamura H."/>
            <person name="Mori M."/>
            <person name="Yoshida Y."/>
            <person name="Ohtoshi R."/>
            <person name="Malay A.D."/>
            <person name="Moran D.A.P."/>
            <person name="Tomita M."/>
            <person name="Numata K."/>
            <person name="Arakawa K."/>
        </authorList>
    </citation>
    <scope>NUCLEOTIDE SEQUENCE</scope>
</reference>